<sequence>MVVHSQRKDFEMKRLFLTTSAAALMMGVVACSGADTHTQTAETDTTAMTETATYDGEFDTENDVYGDATTETNMAEADRDDYVLTSGEFLTSELIGEEVMDSNGEEVGEVEDVMLASGTMEPMLIIRDGFAGDLHAVSFEQASIWFDEEGEPAARMDLTEEMLDDLQEFEQNGMNDYRLASELTGTNINLAFNDKDVRVTDLIMKTDGQAKYAVVSDGIVEAVTDKRFLIDPSKIMVAQGDSDGEIVIDLSEQEFNSALGFTADID</sequence>
<protein>
    <recommendedName>
        <fullName evidence="1">PRC-barrel domain-containing protein</fullName>
    </recommendedName>
</protein>
<gene>
    <name evidence="2" type="ORF">MGWOODY_Hyp1342</name>
</gene>
<dbReference type="SUPFAM" id="SSF50346">
    <property type="entry name" value="PRC-barrel domain"/>
    <property type="match status" value="1"/>
</dbReference>
<dbReference type="Gene3D" id="2.30.30.240">
    <property type="entry name" value="PRC-barrel domain"/>
    <property type="match status" value="2"/>
</dbReference>
<dbReference type="Pfam" id="PF05239">
    <property type="entry name" value="PRC"/>
    <property type="match status" value="1"/>
</dbReference>
<feature type="domain" description="PRC-barrel" evidence="1">
    <location>
        <begin position="87"/>
        <end position="128"/>
    </location>
</feature>
<proteinExistence type="predicted"/>
<evidence type="ECO:0000259" key="1">
    <source>
        <dbReference type="Pfam" id="PF05239"/>
    </source>
</evidence>
<dbReference type="InterPro" id="IPR027275">
    <property type="entry name" value="PRC-brl_dom"/>
</dbReference>
<organism evidence="2">
    <name type="scientific">hydrothermal vent metagenome</name>
    <dbReference type="NCBI Taxonomy" id="652676"/>
    <lineage>
        <taxon>unclassified sequences</taxon>
        <taxon>metagenomes</taxon>
        <taxon>ecological metagenomes</taxon>
    </lineage>
</organism>
<dbReference type="PROSITE" id="PS51257">
    <property type="entry name" value="PROKAR_LIPOPROTEIN"/>
    <property type="match status" value="1"/>
</dbReference>
<name>A0A160TYS7_9ZZZZ</name>
<dbReference type="AlphaFoldDB" id="A0A160TYS7"/>
<reference evidence="2" key="1">
    <citation type="submission" date="2015-10" db="EMBL/GenBank/DDBJ databases">
        <authorList>
            <person name="Gilbert D.G."/>
        </authorList>
    </citation>
    <scope>NUCLEOTIDE SEQUENCE</scope>
</reference>
<accession>A0A160TYS7</accession>
<dbReference type="InterPro" id="IPR011033">
    <property type="entry name" value="PRC_barrel-like_sf"/>
</dbReference>
<dbReference type="EMBL" id="CZQD01000034">
    <property type="protein sequence ID" value="CUS56880.1"/>
    <property type="molecule type" value="Genomic_DNA"/>
</dbReference>
<evidence type="ECO:0000313" key="2">
    <source>
        <dbReference type="EMBL" id="CUS56880.1"/>
    </source>
</evidence>